<sequence>MKNLNSLRAEYFRTTSMTHTFTPKAFSAFFQRGAQNFPMTTVFVTVSCRDHI</sequence>
<dbReference type="Proteomes" id="UP000005510">
    <property type="component" value="Unassembled WGS sequence"/>
</dbReference>
<dbReference type="AlphaFoldDB" id="B7BGS6"/>
<protein>
    <submittedName>
        <fullName evidence="1">Uncharacterized protein</fullName>
    </submittedName>
</protein>
<organism evidence="1 2">
    <name type="scientific">Parabacteroides johnsonii DSM 18315</name>
    <dbReference type="NCBI Taxonomy" id="537006"/>
    <lineage>
        <taxon>Bacteria</taxon>
        <taxon>Pseudomonadati</taxon>
        <taxon>Bacteroidota</taxon>
        <taxon>Bacteroidia</taxon>
        <taxon>Bacteroidales</taxon>
        <taxon>Tannerellaceae</taxon>
        <taxon>Parabacteroides</taxon>
    </lineage>
</organism>
<reference evidence="1 2" key="2">
    <citation type="submission" date="2008-10" db="EMBL/GenBank/DDBJ databases">
        <authorList>
            <person name="Fulton L."/>
            <person name="Clifton S."/>
            <person name="Fulton B."/>
            <person name="Xu J."/>
            <person name="Minx P."/>
            <person name="Pepin K.H."/>
            <person name="Johnson M."/>
            <person name="Bhonagiri V."/>
            <person name="Nash W.E."/>
            <person name="Mardis E.R."/>
            <person name="Wilson R.K."/>
        </authorList>
    </citation>
    <scope>NUCLEOTIDE SEQUENCE [LARGE SCALE GENOMIC DNA]</scope>
    <source>
        <strain evidence="1 2">DSM 18315</strain>
    </source>
</reference>
<name>B7BGS6_9BACT</name>
<comment type="caution">
    <text evidence="1">The sequence shown here is derived from an EMBL/GenBank/DDBJ whole genome shotgun (WGS) entry which is preliminary data.</text>
</comment>
<evidence type="ECO:0000313" key="1">
    <source>
        <dbReference type="EMBL" id="EEC94379.1"/>
    </source>
</evidence>
<gene>
    <name evidence="1" type="ORF">PRABACTJOHN_04275</name>
</gene>
<reference evidence="1 2" key="1">
    <citation type="submission" date="2008-10" db="EMBL/GenBank/DDBJ databases">
        <title>Draft genome sequence of Parabacteroides johnsonii (DSM 18315).</title>
        <authorList>
            <person name="Sudarsanam P."/>
            <person name="Ley R."/>
            <person name="Guruge J."/>
            <person name="Turnbaugh P.J."/>
            <person name="Mahowald M."/>
            <person name="Liep D."/>
            <person name="Gordon J."/>
        </authorList>
    </citation>
    <scope>NUCLEOTIDE SEQUENCE [LARGE SCALE GENOMIC DNA]</scope>
    <source>
        <strain evidence="1 2">DSM 18315</strain>
    </source>
</reference>
<accession>B7BGS6</accession>
<dbReference type="HOGENOM" id="CLU_3082816_0_0_10"/>
<proteinExistence type="predicted"/>
<evidence type="ECO:0000313" key="2">
    <source>
        <dbReference type="Proteomes" id="UP000005510"/>
    </source>
</evidence>
<dbReference type="EMBL" id="ABYH01000419">
    <property type="protein sequence ID" value="EEC94379.1"/>
    <property type="molecule type" value="Genomic_DNA"/>
</dbReference>